<gene>
    <name evidence="2" type="ordered locus">Rahaq_1985</name>
    <name evidence="3" type="ORF">ACFPK4_26365</name>
</gene>
<dbReference type="SUPFAM" id="SSF54909">
    <property type="entry name" value="Dimeric alpha+beta barrel"/>
    <property type="match status" value="1"/>
</dbReference>
<feature type="domain" description="EthD" evidence="1">
    <location>
        <begin position="18"/>
        <end position="89"/>
    </location>
</feature>
<reference evidence="4" key="1">
    <citation type="submission" date="2011-01" db="EMBL/GenBank/DDBJ databases">
        <title>Complete sequence of chromosome of Rahnella sp. Y9602.</title>
        <authorList>
            <consortium name="US DOE Joint Genome Institute"/>
            <person name="Lucas S."/>
            <person name="Copeland A."/>
            <person name="Lapidus A."/>
            <person name="Cheng J.-F."/>
            <person name="Goodwin L."/>
            <person name="Pitluck S."/>
            <person name="Lu M."/>
            <person name="Detter J.C."/>
            <person name="Han C."/>
            <person name="Tapia R."/>
            <person name="Land M."/>
            <person name="Hauser L."/>
            <person name="Kyrpides N."/>
            <person name="Ivanova N."/>
            <person name="Ovchinnikova G."/>
            <person name="Pagani I."/>
            <person name="Sobecky P.A."/>
            <person name="Martinez R.J."/>
            <person name="Woyke T."/>
        </authorList>
    </citation>
    <scope>NUCLEOTIDE SEQUENCE [LARGE SCALE GENOMIC DNA]</scope>
    <source>
        <strain evidence="4">Y9602</strain>
    </source>
</reference>
<proteinExistence type="predicted"/>
<reference evidence="2 4" key="2">
    <citation type="journal article" date="2012" name="J. Bacteriol.">
        <title>Complete Genome Sequence of Rahnella sp. Strain Y9602, a Gammaproteobacterium Isolate from Metal- and Radionuclide-Contaminated Soil.</title>
        <authorList>
            <person name="Martinez R.J."/>
            <person name="Bruce D."/>
            <person name="Detter C."/>
            <person name="Goodwin L.A."/>
            <person name="Han J."/>
            <person name="Han C.S."/>
            <person name="Held B."/>
            <person name="Land M.L."/>
            <person name="Mikhailova N."/>
            <person name="Nolan M."/>
            <person name="Pennacchio L."/>
            <person name="Pitluck S."/>
            <person name="Tapia R."/>
            <person name="Woyke T."/>
            <person name="Sobecky P.A."/>
        </authorList>
    </citation>
    <scope>NUCLEOTIDE SEQUENCE [LARGE SCALE GENOMIC DNA]</scope>
    <source>
        <strain evidence="2 4">Y9602</strain>
    </source>
</reference>
<dbReference type="PANTHER" id="PTHR40260">
    <property type="entry name" value="BLR8190 PROTEIN"/>
    <property type="match status" value="1"/>
</dbReference>
<dbReference type="PANTHER" id="PTHR40260:SF2">
    <property type="entry name" value="BLR8190 PROTEIN"/>
    <property type="match status" value="1"/>
</dbReference>
<dbReference type="Pfam" id="PF07110">
    <property type="entry name" value="EthD"/>
    <property type="match status" value="1"/>
</dbReference>
<dbReference type="AlphaFoldDB" id="A0A0H3FBV4"/>
<evidence type="ECO:0000313" key="3">
    <source>
        <dbReference type="EMBL" id="MFD3227063.1"/>
    </source>
</evidence>
<sequence>MIKYSVLYPNIENGTFDHDYYRDVHLPLIKRRMGEFCHSYAIDKMPEGAPAESPFIAACHIYCNSMEDFEKGMKDNAADFVADVANFTNIEPVKMIFDVVV</sequence>
<evidence type="ECO:0000313" key="5">
    <source>
        <dbReference type="Proteomes" id="UP001598201"/>
    </source>
</evidence>
<dbReference type="KEGG" id="rah:Rahaq_1985"/>
<evidence type="ECO:0000259" key="1">
    <source>
        <dbReference type="Pfam" id="PF07110"/>
    </source>
</evidence>
<reference evidence="3 5" key="3">
    <citation type="submission" date="2024-09" db="EMBL/GenBank/DDBJ databases">
        <title>Genomes of Rahnella.</title>
        <authorList>
            <person name="Mnguni F.C."/>
            <person name="Shin G.Y."/>
            <person name="Coutinho T."/>
        </authorList>
    </citation>
    <scope>NUCLEOTIDE SEQUENCE [LARGE SCALE GENOMIC DNA]</scope>
    <source>
        <strain evidence="3 5">20WA0057</strain>
    </source>
</reference>
<dbReference type="EMBL" id="JBHUCJ010000138">
    <property type="protein sequence ID" value="MFD3227063.1"/>
    <property type="molecule type" value="Genomic_DNA"/>
</dbReference>
<accession>A0A0H3FBV4</accession>
<dbReference type="InterPro" id="IPR011008">
    <property type="entry name" value="Dimeric_a/b-barrel"/>
</dbReference>
<dbReference type="GeneID" id="95417399"/>
<dbReference type="GO" id="GO:0016491">
    <property type="term" value="F:oxidoreductase activity"/>
    <property type="evidence" value="ECO:0007669"/>
    <property type="project" value="InterPro"/>
</dbReference>
<evidence type="ECO:0000313" key="4">
    <source>
        <dbReference type="Proteomes" id="UP000007257"/>
    </source>
</evidence>
<dbReference type="Gene3D" id="3.30.70.100">
    <property type="match status" value="1"/>
</dbReference>
<keyword evidence="5" id="KW-1185">Reference proteome</keyword>
<evidence type="ECO:0000313" key="2">
    <source>
        <dbReference type="EMBL" id="ADW73600.1"/>
    </source>
</evidence>
<dbReference type="Proteomes" id="UP000007257">
    <property type="component" value="Chromosome"/>
</dbReference>
<dbReference type="Proteomes" id="UP001598201">
    <property type="component" value="Unassembled WGS sequence"/>
</dbReference>
<dbReference type="InterPro" id="IPR009799">
    <property type="entry name" value="EthD_dom"/>
</dbReference>
<dbReference type="OrthoDB" id="5343971at2"/>
<dbReference type="EMBL" id="CP002505">
    <property type="protein sequence ID" value="ADW73600.1"/>
    <property type="molecule type" value="Genomic_DNA"/>
</dbReference>
<protein>
    <submittedName>
        <fullName evidence="3">EthD family reductase</fullName>
    </submittedName>
    <submittedName>
        <fullName evidence="2">Ethyl tert-butyl ether degradation EthD</fullName>
    </submittedName>
</protein>
<dbReference type="eggNOG" id="ENOG5032S97">
    <property type="taxonomic scope" value="Bacteria"/>
</dbReference>
<dbReference type="RefSeq" id="WP_013575302.1">
    <property type="nucleotide sequence ID" value="NC_015061.1"/>
</dbReference>
<dbReference type="NCBIfam" id="TIGR02118">
    <property type="entry name" value="EthD family reductase"/>
    <property type="match status" value="1"/>
</dbReference>
<organism evidence="2 4">
    <name type="scientific">Rahnella sp. (strain Y9602)</name>
    <dbReference type="NCBI Taxonomy" id="2703885"/>
    <lineage>
        <taxon>Bacteria</taxon>
        <taxon>Pseudomonadati</taxon>
        <taxon>Pseudomonadota</taxon>
        <taxon>Gammaproteobacteria</taxon>
        <taxon>Enterobacterales</taxon>
        <taxon>Yersiniaceae</taxon>
        <taxon>Rahnella</taxon>
    </lineage>
</organism>
<name>A0A0H3FBV4_RAHSY</name>
<dbReference type="HOGENOM" id="CLU_115019_1_0_6"/>